<accession>A0A8D8V017</accession>
<feature type="region of interest" description="Disordered" evidence="6">
    <location>
        <begin position="492"/>
        <end position="512"/>
    </location>
</feature>
<feature type="transmembrane region" description="Helical" evidence="7">
    <location>
        <begin position="79"/>
        <end position="100"/>
    </location>
</feature>
<dbReference type="InterPro" id="IPR020846">
    <property type="entry name" value="MFS_dom"/>
</dbReference>
<dbReference type="Pfam" id="PF07690">
    <property type="entry name" value="MFS_1"/>
    <property type="match status" value="1"/>
</dbReference>
<dbReference type="EMBL" id="HBUF01118700">
    <property type="protein sequence ID" value="CAG6641689.1"/>
    <property type="molecule type" value="Transcribed_RNA"/>
</dbReference>
<feature type="transmembrane region" description="Helical" evidence="7">
    <location>
        <begin position="106"/>
        <end position="137"/>
    </location>
</feature>
<dbReference type="InterPro" id="IPR050930">
    <property type="entry name" value="MFS_Vesicular_Transporter"/>
</dbReference>
<evidence type="ECO:0000256" key="1">
    <source>
        <dbReference type="ARBA" id="ARBA00004141"/>
    </source>
</evidence>
<dbReference type="PANTHER" id="PTHR23506:SF26">
    <property type="entry name" value="MFS-TYPE TRANSPORTER SLC18B1"/>
    <property type="match status" value="1"/>
</dbReference>
<dbReference type="GO" id="GO:0016020">
    <property type="term" value="C:membrane"/>
    <property type="evidence" value="ECO:0007669"/>
    <property type="project" value="UniProtKB-SubCell"/>
</dbReference>
<dbReference type="EMBL" id="HBUF01351088">
    <property type="protein sequence ID" value="CAG6713857.1"/>
    <property type="molecule type" value="Transcribed_RNA"/>
</dbReference>
<feature type="transmembrane region" description="Helical" evidence="7">
    <location>
        <begin position="217"/>
        <end position="239"/>
    </location>
</feature>
<keyword evidence="3 7" id="KW-0812">Transmembrane</keyword>
<feature type="transmembrane region" description="Helical" evidence="7">
    <location>
        <begin position="284"/>
        <end position="304"/>
    </location>
</feature>
<keyword evidence="5 7" id="KW-0472">Membrane</keyword>
<dbReference type="InterPro" id="IPR036259">
    <property type="entry name" value="MFS_trans_sf"/>
</dbReference>
<comment type="subcellular location">
    <subcellularLocation>
        <location evidence="1">Membrane</location>
        <topology evidence="1">Multi-pass membrane protein</topology>
    </subcellularLocation>
</comment>
<dbReference type="PANTHER" id="PTHR23506">
    <property type="entry name" value="GH10249P"/>
    <property type="match status" value="1"/>
</dbReference>
<dbReference type="Gene3D" id="1.20.1250.20">
    <property type="entry name" value="MFS general substrate transporter like domains"/>
    <property type="match status" value="2"/>
</dbReference>
<dbReference type="GO" id="GO:0022857">
    <property type="term" value="F:transmembrane transporter activity"/>
    <property type="evidence" value="ECO:0007669"/>
    <property type="project" value="InterPro"/>
</dbReference>
<sequence length="512" mass="55285">MPEESFTTRQWLTLIAIGSVHFSSSICISLQAPFYPAEAEKKGATATEYGLVFGSFELVAFLSSPLFGRYIHTIGTRCLLSLGLVVNAVTAIMFGFLDYVQMHDSFIFFSFVIRILESLGATAALIAAFSLTAACFPESMATTFATLEVFYGLGYIVGPTIGGFLFSVGGFKLPFFVIGIATLVIAVVVSAFIPAVEATHDENDGQTKISKILKVSAVLLDSISICAASSSMGFYTAVLEPHLREFNISPVAVGFMFIISGGTYACWAPFVGRICDKYANPKKIIIIGCLLITLSFVLVGPLPYSGIPKTLYICILGLVIHGLGLGCIMVPTFIDALRSAIEAGFPDDLSTYGMLSGLWSSSFALGAFVGPSVAGFLFDTVGFQYGTLFPIVCHMLLFVVLVIFVYKKSPRKMYTKLSEDTHLLSKRKYTNEILRQNAVNGKSNGVVRNGVLRNGGLDSLGVDKGSLSNSATDLVFGNSNFPEFPIPRMPRRFNSERRTVSESHSGPGYDPL</sequence>
<evidence type="ECO:0000256" key="6">
    <source>
        <dbReference type="SAM" id="MobiDB-lite"/>
    </source>
</evidence>
<dbReference type="AlphaFoldDB" id="A0A8D8V017"/>
<feature type="transmembrane region" description="Helical" evidence="7">
    <location>
        <begin position="175"/>
        <end position="196"/>
    </location>
</feature>
<feature type="domain" description="Major facilitator superfamily (MFS) profile" evidence="8">
    <location>
        <begin position="11"/>
        <end position="411"/>
    </location>
</feature>
<keyword evidence="2" id="KW-0813">Transport</keyword>
<feature type="transmembrane region" description="Helical" evidence="7">
    <location>
        <begin position="46"/>
        <end position="67"/>
    </location>
</feature>
<dbReference type="EMBL" id="HBUF01529065">
    <property type="protein sequence ID" value="CAG6751167.1"/>
    <property type="molecule type" value="Transcribed_RNA"/>
</dbReference>
<feature type="transmembrane region" description="Helical" evidence="7">
    <location>
        <begin position="12"/>
        <end position="34"/>
    </location>
</feature>
<organism evidence="9">
    <name type="scientific">Cacopsylla melanoneura</name>
    <dbReference type="NCBI Taxonomy" id="428564"/>
    <lineage>
        <taxon>Eukaryota</taxon>
        <taxon>Metazoa</taxon>
        <taxon>Ecdysozoa</taxon>
        <taxon>Arthropoda</taxon>
        <taxon>Hexapoda</taxon>
        <taxon>Insecta</taxon>
        <taxon>Pterygota</taxon>
        <taxon>Neoptera</taxon>
        <taxon>Paraneoptera</taxon>
        <taxon>Hemiptera</taxon>
        <taxon>Sternorrhyncha</taxon>
        <taxon>Psylloidea</taxon>
        <taxon>Psyllidae</taxon>
        <taxon>Psyllinae</taxon>
        <taxon>Cacopsylla</taxon>
    </lineage>
</organism>
<dbReference type="PROSITE" id="PS50850">
    <property type="entry name" value="MFS"/>
    <property type="match status" value="1"/>
</dbReference>
<evidence type="ECO:0000256" key="5">
    <source>
        <dbReference type="ARBA" id="ARBA00023136"/>
    </source>
</evidence>
<dbReference type="EMBL" id="HBUF01247361">
    <property type="protein sequence ID" value="CAG6678887.1"/>
    <property type="molecule type" value="Transcribed_RNA"/>
</dbReference>
<feature type="transmembrane region" description="Helical" evidence="7">
    <location>
        <begin position="355"/>
        <end position="377"/>
    </location>
</feature>
<keyword evidence="4 7" id="KW-1133">Transmembrane helix</keyword>
<dbReference type="EMBL" id="HBUF01529066">
    <property type="protein sequence ID" value="CAG6751168.1"/>
    <property type="molecule type" value="Transcribed_RNA"/>
</dbReference>
<feature type="transmembrane region" description="Helical" evidence="7">
    <location>
        <begin position="251"/>
        <end position="272"/>
    </location>
</feature>
<dbReference type="EMBL" id="HBUF01351090">
    <property type="protein sequence ID" value="CAG6713859.1"/>
    <property type="molecule type" value="Transcribed_RNA"/>
</dbReference>
<evidence type="ECO:0000256" key="3">
    <source>
        <dbReference type="ARBA" id="ARBA00022692"/>
    </source>
</evidence>
<evidence type="ECO:0000259" key="8">
    <source>
        <dbReference type="PROSITE" id="PS50850"/>
    </source>
</evidence>
<protein>
    <submittedName>
        <fullName evidence="9">MFS-type transporter SLC18B1</fullName>
    </submittedName>
</protein>
<evidence type="ECO:0000256" key="7">
    <source>
        <dbReference type="SAM" id="Phobius"/>
    </source>
</evidence>
<proteinExistence type="predicted"/>
<feature type="transmembrane region" description="Helical" evidence="7">
    <location>
        <begin position="149"/>
        <end position="169"/>
    </location>
</feature>
<dbReference type="SUPFAM" id="SSF103473">
    <property type="entry name" value="MFS general substrate transporter"/>
    <property type="match status" value="1"/>
</dbReference>
<feature type="transmembrane region" description="Helical" evidence="7">
    <location>
        <begin position="383"/>
        <end position="406"/>
    </location>
</feature>
<reference evidence="9" key="1">
    <citation type="submission" date="2021-05" db="EMBL/GenBank/DDBJ databases">
        <authorList>
            <person name="Alioto T."/>
            <person name="Alioto T."/>
            <person name="Gomez Garrido J."/>
        </authorList>
    </citation>
    <scope>NUCLEOTIDE SEQUENCE</scope>
</reference>
<dbReference type="EMBL" id="HBUF01118699">
    <property type="protein sequence ID" value="CAG6641686.1"/>
    <property type="molecule type" value="Transcribed_RNA"/>
</dbReference>
<dbReference type="InterPro" id="IPR011701">
    <property type="entry name" value="MFS"/>
</dbReference>
<name>A0A8D8V017_9HEMI</name>
<feature type="transmembrane region" description="Helical" evidence="7">
    <location>
        <begin position="310"/>
        <end position="334"/>
    </location>
</feature>
<evidence type="ECO:0000256" key="4">
    <source>
        <dbReference type="ARBA" id="ARBA00022989"/>
    </source>
</evidence>
<evidence type="ECO:0000256" key="2">
    <source>
        <dbReference type="ARBA" id="ARBA00022448"/>
    </source>
</evidence>
<evidence type="ECO:0000313" key="9">
    <source>
        <dbReference type="EMBL" id="CAG6713857.1"/>
    </source>
</evidence>
<dbReference type="EMBL" id="HBUF01351089">
    <property type="protein sequence ID" value="CAG6713858.1"/>
    <property type="molecule type" value="Transcribed_RNA"/>
</dbReference>